<dbReference type="AlphaFoldDB" id="A0A8H6L606"/>
<proteinExistence type="predicted"/>
<organism evidence="1 2">
    <name type="scientific">Letharia columbiana</name>
    <dbReference type="NCBI Taxonomy" id="112416"/>
    <lineage>
        <taxon>Eukaryota</taxon>
        <taxon>Fungi</taxon>
        <taxon>Dikarya</taxon>
        <taxon>Ascomycota</taxon>
        <taxon>Pezizomycotina</taxon>
        <taxon>Lecanoromycetes</taxon>
        <taxon>OSLEUM clade</taxon>
        <taxon>Lecanoromycetidae</taxon>
        <taxon>Lecanorales</taxon>
        <taxon>Lecanorineae</taxon>
        <taxon>Parmeliaceae</taxon>
        <taxon>Letharia</taxon>
    </lineage>
</organism>
<dbReference type="EMBL" id="JACCJC010000017">
    <property type="protein sequence ID" value="KAF6236799.1"/>
    <property type="molecule type" value="Genomic_DNA"/>
</dbReference>
<protein>
    <submittedName>
        <fullName evidence="1">Uncharacterized protein</fullName>
    </submittedName>
</protein>
<keyword evidence="2" id="KW-1185">Reference proteome</keyword>
<accession>A0A8H6L606</accession>
<evidence type="ECO:0000313" key="2">
    <source>
        <dbReference type="Proteomes" id="UP000578531"/>
    </source>
</evidence>
<dbReference type="GeneID" id="59286754"/>
<dbReference type="RefSeq" id="XP_037166132.1">
    <property type="nucleotide sequence ID" value="XM_037307008.1"/>
</dbReference>
<evidence type="ECO:0000313" key="1">
    <source>
        <dbReference type="EMBL" id="KAF6236799.1"/>
    </source>
</evidence>
<gene>
    <name evidence="1" type="ORF">HO173_005090</name>
</gene>
<reference evidence="1 2" key="1">
    <citation type="journal article" date="2020" name="Genomics">
        <title>Complete, high-quality genomes from long-read metagenomic sequencing of two wolf lichen thalli reveals enigmatic genome architecture.</title>
        <authorList>
            <person name="McKenzie S.K."/>
            <person name="Walston R.F."/>
            <person name="Allen J.L."/>
        </authorList>
    </citation>
    <scope>NUCLEOTIDE SEQUENCE [LARGE SCALE GENOMIC DNA]</scope>
    <source>
        <strain evidence="1">WasteWater2</strain>
    </source>
</reference>
<dbReference type="OrthoDB" id="5413827at2759"/>
<name>A0A8H6L606_9LECA</name>
<sequence>MDRGKPTLEGMPMEIQMEIMRHFLRGPYANTIVLYPLDYYSWGFGFGSLGILSVSKHFSAIALSVLYGENNFYIWGLERTLEESDESKGVTMRKDLQTFYDDTDA</sequence>
<comment type="caution">
    <text evidence="1">The sequence shown here is derived from an EMBL/GenBank/DDBJ whole genome shotgun (WGS) entry which is preliminary data.</text>
</comment>
<dbReference type="Proteomes" id="UP000578531">
    <property type="component" value="Unassembled WGS sequence"/>
</dbReference>